<gene>
    <name evidence="2" type="ORF">IAB05_03885</name>
</gene>
<accession>A0A9D1MHR2</accession>
<evidence type="ECO:0000313" key="2">
    <source>
        <dbReference type="EMBL" id="HIU60519.1"/>
    </source>
</evidence>
<dbReference type="PROSITE" id="PS51257">
    <property type="entry name" value="PROKAR_LIPOPROTEIN"/>
    <property type="match status" value="1"/>
</dbReference>
<feature type="signal peptide" evidence="1">
    <location>
        <begin position="1"/>
        <end position="22"/>
    </location>
</feature>
<dbReference type="EMBL" id="DVNF01000116">
    <property type="protein sequence ID" value="HIU60519.1"/>
    <property type="molecule type" value="Genomic_DNA"/>
</dbReference>
<dbReference type="Proteomes" id="UP000824094">
    <property type="component" value="Unassembled WGS sequence"/>
</dbReference>
<sequence length="281" mass="31442">MKKSLKISVVVIIILSALVALQACNIPDDEVQTELKNAIDKTIENGFDIDFEYSHEVLELYSEKQYQKYLNEDDGEATRTNWNDEESTEWLNTEYAFSLHTTDGVIGGTFTKTTPAARDEMGKQVGQDTTTTGNYADDGFGGFLDYWFSRSLGSEAAHKVTYQGIVRLGMDIIRVNIESVLMKSGEWATFAEDGSARLADGTVVKEAGAEDYNWTAGGGIEKVEMDRIDYTITDGAVSEIELYNEHIYYLPADQRNYLEGGRIYTVDKAIIKEKESTTITF</sequence>
<keyword evidence="1" id="KW-0732">Signal</keyword>
<dbReference type="AlphaFoldDB" id="A0A9D1MHR2"/>
<protein>
    <submittedName>
        <fullName evidence="2">Uncharacterized protein</fullName>
    </submittedName>
</protein>
<name>A0A9D1MHR2_9FIRM</name>
<reference evidence="2" key="2">
    <citation type="journal article" date="2021" name="PeerJ">
        <title>Extensive microbial diversity within the chicken gut microbiome revealed by metagenomics and culture.</title>
        <authorList>
            <person name="Gilroy R."/>
            <person name="Ravi A."/>
            <person name="Getino M."/>
            <person name="Pursley I."/>
            <person name="Horton D.L."/>
            <person name="Alikhan N.F."/>
            <person name="Baker D."/>
            <person name="Gharbi K."/>
            <person name="Hall N."/>
            <person name="Watson M."/>
            <person name="Adriaenssens E.M."/>
            <person name="Foster-Nyarko E."/>
            <person name="Jarju S."/>
            <person name="Secka A."/>
            <person name="Antonio M."/>
            <person name="Oren A."/>
            <person name="Chaudhuri R.R."/>
            <person name="La Ragione R."/>
            <person name="Hildebrand F."/>
            <person name="Pallen M.J."/>
        </authorList>
    </citation>
    <scope>NUCLEOTIDE SEQUENCE</scope>
    <source>
        <strain evidence="2">18911</strain>
    </source>
</reference>
<feature type="chain" id="PRO_5038394293" evidence="1">
    <location>
        <begin position="23"/>
        <end position="281"/>
    </location>
</feature>
<evidence type="ECO:0000313" key="3">
    <source>
        <dbReference type="Proteomes" id="UP000824094"/>
    </source>
</evidence>
<comment type="caution">
    <text evidence="2">The sequence shown here is derived from an EMBL/GenBank/DDBJ whole genome shotgun (WGS) entry which is preliminary data.</text>
</comment>
<reference evidence="2" key="1">
    <citation type="submission" date="2020-10" db="EMBL/GenBank/DDBJ databases">
        <authorList>
            <person name="Gilroy R."/>
        </authorList>
    </citation>
    <scope>NUCLEOTIDE SEQUENCE</scope>
    <source>
        <strain evidence="2">18911</strain>
    </source>
</reference>
<organism evidence="2 3">
    <name type="scientific">Candidatus Stercoripulliclostridium merdigallinarum</name>
    <dbReference type="NCBI Taxonomy" id="2840951"/>
    <lineage>
        <taxon>Bacteria</taxon>
        <taxon>Bacillati</taxon>
        <taxon>Bacillota</taxon>
        <taxon>Clostridia</taxon>
        <taxon>Eubacteriales</taxon>
        <taxon>Candidatus Stercoripulliclostridium</taxon>
    </lineage>
</organism>
<proteinExistence type="predicted"/>
<evidence type="ECO:0000256" key="1">
    <source>
        <dbReference type="SAM" id="SignalP"/>
    </source>
</evidence>